<dbReference type="InterPro" id="IPR013761">
    <property type="entry name" value="SAM/pointed_sf"/>
</dbReference>
<evidence type="ECO:0000259" key="1">
    <source>
        <dbReference type="Pfam" id="PF00536"/>
    </source>
</evidence>
<evidence type="ECO:0000313" key="3">
    <source>
        <dbReference type="Proteomes" id="UP001162131"/>
    </source>
</evidence>
<accession>A0AAU9IVF5</accession>
<dbReference type="Pfam" id="PF00536">
    <property type="entry name" value="SAM_1"/>
    <property type="match status" value="1"/>
</dbReference>
<proteinExistence type="predicted"/>
<dbReference type="Gene3D" id="2.20.140.10">
    <property type="entry name" value="WGR domain"/>
    <property type="match status" value="1"/>
</dbReference>
<dbReference type="InterPro" id="IPR001660">
    <property type="entry name" value="SAM"/>
</dbReference>
<dbReference type="AlphaFoldDB" id="A0AAU9IVF5"/>
<dbReference type="Gene3D" id="1.10.150.50">
    <property type="entry name" value="Transcription Factor, Ets-1"/>
    <property type="match status" value="1"/>
</dbReference>
<sequence length="190" mass="21529">MESAKINAREKIYMVHRSKNKFWEIWNQGCSNIVRYGKLKLSEETKVISGSSDFESTEEALSRALALIILKLQNGYTIKKTLQNVQNRFTSILQNKTNSQRQVIIDLEPPSKTPASLSSPEDGLNYLAIYSSSASLEEVLNSLSLSQYLPAFYDEGISLSEFYQLTAADLERLYIPPSARRKILKLLSLQ</sequence>
<name>A0AAU9IVF5_9CILI</name>
<protein>
    <recommendedName>
        <fullName evidence="1">SAM domain-containing protein</fullName>
    </recommendedName>
</protein>
<dbReference type="Proteomes" id="UP001162131">
    <property type="component" value="Unassembled WGS sequence"/>
</dbReference>
<keyword evidence="3" id="KW-1185">Reference proteome</keyword>
<dbReference type="EMBL" id="CAJZBQ010000018">
    <property type="protein sequence ID" value="CAG9317168.1"/>
    <property type="molecule type" value="Genomic_DNA"/>
</dbReference>
<feature type="domain" description="SAM" evidence="1">
    <location>
        <begin position="134"/>
        <end position="187"/>
    </location>
</feature>
<gene>
    <name evidence="2" type="ORF">BSTOLATCC_MIC18422</name>
</gene>
<dbReference type="SUPFAM" id="SSF47769">
    <property type="entry name" value="SAM/Pointed domain"/>
    <property type="match status" value="1"/>
</dbReference>
<evidence type="ECO:0000313" key="2">
    <source>
        <dbReference type="EMBL" id="CAG9317168.1"/>
    </source>
</evidence>
<comment type="caution">
    <text evidence="2">The sequence shown here is derived from an EMBL/GenBank/DDBJ whole genome shotgun (WGS) entry which is preliminary data.</text>
</comment>
<reference evidence="2" key="1">
    <citation type="submission" date="2021-09" db="EMBL/GenBank/DDBJ databases">
        <authorList>
            <consortium name="AG Swart"/>
            <person name="Singh M."/>
            <person name="Singh A."/>
            <person name="Seah K."/>
            <person name="Emmerich C."/>
        </authorList>
    </citation>
    <scope>NUCLEOTIDE SEQUENCE</scope>
    <source>
        <strain evidence="2">ATCC30299</strain>
    </source>
</reference>
<organism evidence="2 3">
    <name type="scientific">Blepharisma stoltei</name>
    <dbReference type="NCBI Taxonomy" id="1481888"/>
    <lineage>
        <taxon>Eukaryota</taxon>
        <taxon>Sar</taxon>
        <taxon>Alveolata</taxon>
        <taxon>Ciliophora</taxon>
        <taxon>Postciliodesmatophora</taxon>
        <taxon>Heterotrichea</taxon>
        <taxon>Heterotrichida</taxon>
        <taxon>Blepharismidae</taxon>
        <taxon>Blepharisma</taxon>
    </lineage>
</organism>